<dbReference type="InterPro" id="IPR000045">
    <property type="entry name" value="Prepilin_IV_endopep_pep"/>
</dbReference>
<feature type="transmembrane region" description="Helical" evidence="3">
    <location>
        <begin position="29"/>
        <end position="49"/>
    </location>
</feature>
<comment type="caution">
    <text evidence="5">The sequence shown here is derived from an EMBL/GenBank/DDBJ whole genome shotgun (WGS) entry which is preliminary data.</text>
</comment>
<dbReference type="PANTHER" id="PTHR30487:SF0">
    <property type="entry name" value="PREPILIN LEADER PEPTIDASE_N-METHYLTRANSFERASE-RELATED"/>
    <property type="match status" value="1"/>
</dbReference>
<proteinExistence type="inferred from homology"/>
<dbReference type="EMBL" id="JAHKNI010000009">
    <property type="protein sequence ID" value="MBU3065130.1"/>
    <property type="molecule type" value="Genomic_DNA"/>
</dbReference>
<organism evidence="5 6">
    <name type="scientific">Nocardia albiluteola</name>
    <dbReference type="NCBI Taxonomy" id="2842303"/>
    <lineage>
        <taxon>Bacteria</taxon>
        <taxon>Bacillati</taxon>
        <taxon>Actinomycetota</taxon>
        <taxon>Actinomycetes</taxon>
        <taxon>Mycobacteriales</taxon>
        <taxon>Nocardiaceae</taxon>
        <taxon>Nocardia</taxon>
    </lineage>
</organism>
<keyword evidence="3" id="KW-1133">Transmembrane helix</keyword>
<reference evidence="5 6" key="1">
    <citation type="submission" date="2021-06" db="EMBL/GenBank/DDBJ databases">
        <title>Actinomycetes sequencing.</title>
        <authorList>
            <person name="Shan Q."/>
        </authorList>
    </citation>
    <scope>NUCLEOTIDE SEQUENCE [LARGE SCALE GENOMIC DNA]</scope>
    <source>
        <strain evidence="5 6">NEAU-G5</strain>
    </source>
</reference>
<evidence type="ECO:0000256" key="1">
    <source>
        <dbReference type="ARBA" id="ARBA00005801"/>
    </source>
</evidence>
<dbReference type="Pfam" id="PF01478">
    <property type="entry name" value="Peptidase_A24"/>
    <property type="match status" value="1"/>
</dbReference>
<sequence length="188" mass="19071">MTLLPATAALVVWCGLLSAVDLRERRLPNSLTVTGAVGVLAFAIATGRAGTAITGALLLALPYLACHLISPAAIGAGDVKLALGLGGAAACGGAQAWVWAAIIAPVLTAVAGAALLVPWQRVTHRLDIRTHRRRGLQRDHVSGCKGRAMAAGRDRGAGLGPRASPPDSAVPHGPSMCLSTVAALLMTR</sequence>
<dbReference type="Proteomes" id="UP000733379">
    <property type="component" value="Unassembled WGS sequence"/>
</dbReference>
<dbReference type="PANTHER" id="PTHR30487">
    <property type="entry name" value="TYPE 4 PREPILIN-LIKE PROTEINS LEADER PEPTIDE-PROCESSING ENZYME"/>
    <property type="match status" value="1"/>
</dbReference>
<dbReference type="RefSeq" id="WP_215920936.1">
    <property type="nucleotide sequence ID" value="NZ_JAHKNI010000009.1"/>
</dbReference>
<name>A0ABS6B5S8_9NOCA</name>
<feature type="region of interest" description="Disordered" evidence="2">
    <location>
        <begin position="148"/>
        <end position="172"/>
    </location>
</feature>
<evidence type="ECO:0000256" key="3">
    <source>
        <dbReference type="SAM" id="Phobius"/>
    </source>
</evidence>
<dbReference type="InterPro" id="IPR050882">
    <property type="entry name" value="Prepilin_peptidase/N-MTase"/>
</dbReference>
<keyword evidence="3" id="KW-0812">Transmembrane</keyword>
<dbReference type="Gene3D" id="1.20.120.1220">
    <property type="match status" value="1"/>
</dbReference>
<keyword evidence="3" id="KW-0472">Membrane</keyword>
<gene>
    <name evidence="5" type="ORF">KO481_26825</name>
</gene>
<evidence type="ECO:0000313" key="5">
    <source>
        <dbReference type="EMBL" id="MBU3065130.1"/>
    </source>
</evidence>
<evidence type="ECO:0000256" key="2">
    <source>
        <dbReference type="SAM" id="MobiDB-lite"/>
    </source>
</evidence>
<feature type="transmembrane region" description="Helical" evidence="3">
    <location>
        <begin position="56"/>
        <end position="76"/>
    </location>
</feature>
<accession>A0ABS6B5S8</accession>
<evidence type="ECO:0000313" key="6">
    <source>
        <dbReference type="Proteomes" id="UP000733379"/>
    </source>
</evidence>
<keyword evidence="6" id="KW-1185">Reference proteome</keyword>
<feature type="domain" description="Prepilin type IV endopeptidase peptidase" evidence="4">
    <location>
        <begin position="9"/>
        <end position="110"/>
    </location>
</feature>
<comment type="similarity">
    <text evidence="1">Belongs to the peptidase A24 family.</text>
</comment>
<protein>
    <submittedName>
        <fullName evidence="5">A24 family peptidase</fullName>
    </submittedName>
</protein>
<evidence type="ECO:0000259" key="4">
    <source>
        <dbReference type="Pfam" id="PF01478"/>
    </source>
</evidence>
<feature type="transmembrane region" description="Helical" evidence="3">
    <location>
        <begin position="96"/>
        <end position="119"/>
    </location>
</feature>